<protein>
    <recommendedName>
        <fullName evidence="2">Profilin</fullName>
    </recommendedName>
</protein>
<dbReference type="VEuPathDB" id="ToxoDB:SRCN_6746"/>
<sequence length="170" mass="18313">MAEEQAGTEEWDTLCQDWLPGTGYCSAGGLCSAEDGVIYAAASNSHKGWAVLYRDDHEQDELGEDGNPIGKVTINEGSTIKKAMEEGSAPNGVWIGGVKYKVVRPEKNVEYNGIMYDTVMCARPKGGAHLIKTPKGTIIVAVYDEEKEQSAGNSRTCALAFAHHLNFLGC</sequence>
<proteinExistence type="evidence at transcript level"/>
<evidence type="ECO:0000256" key="2">
    <source>
        <dbReference type="RuleBase" id="RU003909"/>
    </source>
</evidence>
<dbReference type="Pfam" id="PF00235">
    <property type="entry name" value="Profilin"/>
    <property type="match status" value="1"/>
</dbReference>
<evidence type="ECO:0000313" key="3">
    <source>
        <dbReference type="EMBL" id="AGW51294.1"/>
    </source>
</evidence>
<comment type="similarity">
    <text evidence="1 2">Belongs to the profilin family.</text>
</comment>
<dbReference type="InterPro" id="IPR005455">
    <property type="entry name" value="PFN_euk"/>
</dbReference>
<dbReference type="GO" id="GO:0003779">
    <property type="term" value="F:actin binding"/>
    <property type="evidence" value="ECO:0007669"/>
    <property type="project" value="UniProtKB-KW"/>
</dbReference>
<organism evidence="3">
    <name type="scientific">Sarcocystis neurona</name>
    <dbReference type="NCBI Taxonomy" id="42890"/>
    <lineage>
        <taxon>Eukaryota</taxon>
        <taxon>Sar</taxon>
        <taxon>Alveolata</taxon>
        <taxon>Apicomplexa</taxon>
        <taxon>Conoidasida</taxon>
        <taxon>Coccidia</taxon>
        <taxon>Eucoccidiorida</taxon>
        <taxon>Eimeriorina</taxon>
        <taxon>Sarcocystidae</taxon>
        <taxon>Sarcocystis</taxon>
    </lineage>
</organism>
<dbReference type="InterPro" id="IPR048278">
    <property type="entry name" value="PFN"/>
</dbReference>
<dbReference type="VEuPathDB" id="ToxoDB:SN3_02400565"/>
<evidence type="ECO:0000256" key="1">
    <source>
        <dbReference type="ARBA" id="ARBA00010058"/>
    </source>
</evidence>
<name>U3PVE9_SARNE</name>
<dbReference type="EMBL" id="KF406343">
    <property type="protein sequence ID" value="AGW51294.1"/>
    <property type="molecule type" value="mRNA"/>
</dbReference>
<keyword evidence="2" id="KW-0009">Actin-binding</keyword>
<dbReference type="SMART" id="SM00392">
    <property type="entry name" value="PROF"/>
    <property type="match status" value="1"/>
</dbReference>
<reference evidence="3" key="1">
    <citation type="submission" date="2013-07" db="EMBL/GenBank/DDBJ databases">
        <title>Profilin-like protein from the apicomplexan parasite, Sarcocystis neurona.</title>
        <authorList>
            <person name="Dangoudoubiyam S."/>
            <person name="Howe D.K."/>
        </authorList>
    </citation>
    <scope>NUCLEOTIDE SEQUENCE</scope>
    <source>
        <strain evidence="3">SN3</strain>
    </source>
</reference>
<dbReference type="AlphaFoldDB" id="U3PVE9"/>
<accession>U3PVE9</accession>
<dbReference type="InterPro" id="IPR036140">
    <property type="entry name" value="PFN_sf"/>
</dbReference>
<dbReference type="SUPFAM" id="SSF55770">
    <property type="entry name" value="Profilin (actin-binding protein)"/>
    <property type="match status" value="1"/>
</dbReference>
<dbReference type="Gene3D" id="3.30.450.30">
    <property type="entry name" value="Dynein light chain 2a, cytoplasmic"/>
    <property type="match status" value="1"/>
</dbReference>